<dbReference type="Proteomes" id="UP000626109">
    <property type="component" value="Unassembled WGS sequence"/>
</dbReference>
<proteinExistence type="predicted"/>
<comment type="subcellular location">
    <subcellularLocation>
        <location evidence="1">Membrane</location>
    </subcellularLocation>
</comment>
<keyword evidence="5" id="KW-0862">Zinc</keyword>
<dbReference type="Pfam" id="PF13639">
    <property type="entry name" value="zf-RING_2"/>
    <property type="match status" value="1"/>
</dbReference>
<evidence type="ECO:0000256" key="6">
    <source>
        <dbReference type="ARBA" id="ARBA00022989"/>
    </source>
</evidence>
<feature type="domain" description="RING-type" evidence="10">
    <location>
        <begin position="201"/>
        <end position="240"/>
    </location>
</feature>
<reference evidence="11" key="1">
    <citation type="submission" date="2021-02" db="EMBL/GenBank/DDBJ databases">
        <authorList>
            <person name="Dougan E. K."/>
            <person name="Rhodes N."/>
            <person name="Thang M."/>
            <person name="Chan C."/>
        </authorList>
    </citation>
    <scope>NUCLEOTIDE SEQUENCE</scope>
</reference>
<dbReference type="Gene3D" id="3.30.40.10">
    <property type="entry name" value="Zinc/RING finger domain, C3HC4 (zinc finger)"/>
    <property type="match status" value="1"/>
</dbReference>
<gene>
    <name evidence="11" type="ORF">PGLA2088_LOCUS47939</name>
</gene>
<evidence type="ECO:0000256" key="5">
    <source>
        <dbReference type="ARBA" id="ARBA00022833"/>
    </source>
</evidence>
<dbReference type="PANTHER" id="PTHR46539:SF6">
    <property type="entry name" value="RING-H2 FINGER PROTEIN ATL14"/>
    <property type="match status" value="1"/>
</dbReference>
<dbReference type="SUPFAM" id="SSF57850">
    <property type="entry name" value="RING/U-box"/>
    <property type="match status" value="1"/>
</dbReference>
<keyword evidence="2" id="KW-0812">Transmembrane</keyword>
<feature type="region of interest" description="Disordered" evidence="9">
    <location>
        <begin position="299"/>
        <end position="328"/>
    </location>
</feature>
<evidence type="ECO:0000256" key="8">
    <source>
        <dbReference type="PROSITE-ProRule" id="PRU00175"/>
    </source>
</evidence>
<keyword evidence="7" id="KW-0472">Membrane</keyword>
<name>A0A813LY03_POLGL</name>
<dbReference type="InterPro" id="IPR001841">
    <property type="entry name" value="Znf_RING"/>
</dbReference>
<dbReference type="AlphaFoldDB" id="A0A813LY03"/>
<comment type="caution">
    <text evidence="11">The sequence shown here is derived from an EMBL/GenBank/DDBJ whole genome shotgun (WGS) entry which is preliminary data.</text>
</comment>
<evidence type="ECO:0000256" key="3">
    <source>
        <dbReference type="ARBA" id="ARBA00022723"/>
    </source>
</evidence>
<sequence length="328" mass="35464">MFLLCACLAEAFLLVPNFIIELQMDKGLYAPILRLLLAFVRLAPLGKPWLSKMGRCGATITYCLDDILPALYGPACGGVEICRGLATALSGWYLISTPMHAAFSPRGDSISGSGSGETQSKGISGQQVTELQPELVLPCAVIMSANVALFLCDALALTLTPLLRMPDHRQTMPVLPEHPRAEAFVFGEPQDAETGKFDPTCVICIADYEPGECLARLPCGHVLHMECVHHWLVGNGHCPLRCPGIILPPQDLELRDDVSDDSSRLGREDLPEILASSDWISEGSISVVREDASLSLREAASASSRDPRLLQPRHVQLPSAVDTSQEEA</sequence>
<dbReference type="PANTHER" id="PTHR46539">
    <property type="entry name" value="E3 UBIQUITIN-PROTEIN LIGASE ATL42"/>
    <property type="match status" value="1"/>
</dbReference>
<accession>A0A813LY03</accession>
<evidence type="ECO:0000259" key="10">
    <source>
        <dbReference type="PROSITE" id="PS50089"/>
    </source>
</evidence>
<evidence type="ECO:0000256" key="7">
    <source>
        <dbReference type="ARBA" id="ARBA00023136"/>
    </source>
</evidence>
<evidence type="ECO:0000256" key="9">
    <source>
        <dbReference type="SAM" id="MobiDB-lite"/>
    </source>
</evidence>
<organism evidence="11 12">
    <name type="scientific">Polarella glacialis</name>
    <name type="common">Dinoflagellate</name>
    <dbReference type="NCBI Taxonomy" id="89957"/>
    <lineage>
        <taxon>Eukaryota</taxon>
        <taxon>Sar</taxon>
        <taxon>Alveolata</taxon>
        <taxon>Dinophyceae</taxon>
        <taxon>Suessiales</taxon>
        <taxon>Suessiaceae</taxon>
        <taxon>Polarella</taxon>
    </lineage>
</organism>
<evidence type="ECO:0000256" key="1">
    <source>
        <dbReference type="ARBA" id="ARBA00004370"/>
    </source>
</evidence>
<evidence type="ECO:0000256" key="2">
    <source>
        <dbReference type="ARBA" id="ARBA00022692"/>
    </source>
</evidence>
<dbReference type="InterPro" id="IPR013083">
    <property type="entry name" value="Znf_RING/FYVE/PHD"/>
</dbReference>
<evidence type="ECO:0000256" key="4">
    <source>
        <dbReference type="ARBA" id="ARBA00022771"/>
    </source>
</evidence>
<keyword evidence="6" id="KW-1133">Transmembrane helix</keyword>
<evidence type="ECO:0000313" key="11">
    <source>
        <dbReference type="EMBL" id="CAE8735640.1"/>
    </source>
</evidence>
<dbReference type="EMBL" id="CAJNNW010036568">
    <property type="protein sequence ID" value="CAE8735640.1"/>
    <property type="molecule type" value="Genomic_DNA"/>
</dbReference>
<keyword evidence="3" id="KW-0479">Metal-binding</keyword>
<dbReference type="GO" id="GO:0008270">
    <property type="term" value="F:zinc ion binding"/>
    <property type="evidence" value="ECO:0007669"/>
    <property type="project" value="UniProtKB-KW"/>
</dbReference>
<feature type="non-terminal residue" evidence="11">
    <location>
        <position position="1"/>
    </location>
</feature>
<keyword evidence="4 8" id="KW-0863">Zinc-finger</keyword>
<evidence type="ECO:0000313" key="12">
    <source>
        <dbReference type="Proteomes" id="UP000626109"/>
    </source>
</evidence>
<dbReference type="GO" id="GO:0016020">
    <property type="term" value="C:membrane"/>
    <property type="evidence" value="ECO:0007669"/>
    <property type="project" value="UniProtKB-SubCell"/>
</dbReference>
<protein>
    <recommendedName>
        <fullName evidence="10">RING-type domain-containing protein</fullName>
    </recommendedName>
</protein>
<dbReference type="PROSITE" id="PS50089">
    <property type="entry name" value="ZF_RING_2"/>
    <property type="match status" value="1"/>
</dbReference>